<evidence type="ECO:0000313" key="5">
    <source>
        <dbReference type="EMBL" id="MFC4804901.1"/>
    </source>
</evidence>
<evidence type="ECO:0000256" key="2">
    <source>
        <dbReference type="ARBA" id="ARBA00023015"/>
    </source>
</evidence>
<gene>
    <name evidence="5" type="ORF">ACFO4R_07380</name>
</gene>
<evidence type="ECO:0000256" key="4">
    <source>
        <dbReference type="ARBA" id="ARBA00023163"/>
    </source>
</evidence>
<organism evidence="5 6">
    <name type="scientific">Filifactor villosus</name>
    <dbReference type="NCBI Taxonomy" id="29374"/>
    <lineage>
        <taxon>Bacteria</taxon>
        <taxon>Bacillati</taxon>
        <taxon>Bacillota</taxon>
        <taxon>Clostridia</taxon>
        <taxon>Peptostreptococcales</taxon>
        <taxon>Filifactoraceae</taxon>
        <taxon>Filifactor</taxon>
    </lineage>
</organism>
<keyword evidence="4" id="KW-0804">Transcription</keyword>
<dbReference type="InterPro" id="IPR036390">
    <property type="entry name" value="WH_DNA-bd_sf"/>
</dbReference>
<dbReference type="Gene3D" id="1.10.10.10">
    <property type="entry name" value="Winged helix-like DNA-binding domain superfamily/Winged helix DNA-binding domain"/>
    <property type="match status" value="1"/>
</dbReference>
<evidence type="ECO:0000256" key="3">
    <source>
        <dbReference type="ARBA" id="ARBA00023125"/>
    </source>
</evidence>
<comment type="caution">
    <text evidence="5">The sequence shown here is derived from an EMBL/GenBank/DDBJ whole genome shotgun (WGS) entry which is preliminary data.</text>
</comment>
<dbReference type="Pfam" id="PF03965">
    <property type="entry name" value="Penicillinase_R"/>
    <property type="match status" value="1"/>
</dbReference>
<sequence>MNAKFAKLSDKEKEVMNVLWHYNESLTASGITEKSDSLNINTVQNVLKKLVNKNYIEVAEIVYSGTVLSRSYRYLVSPEAYAADQLQAMKKTALSFSVMNFVDYLSQDDSDEILAELEEAIKQKREDE</sequence>
<keyword evidence="2" id="KW-0805">Transcription regulation</keyword>
<evidence type="ECO:0000256" key="1">
    <source>
        <dbReference type="ARBA" id="ARBA00011046"/>
    </source>
</evidence>
<keyword evidence="3" id="KW-0238">DNA-binding</keyword>
<accession>A0ABV9QMK6</accession>
<name>A0ABV9QMK6_9FIRM</name>
<comment type="similarity">
    <text evidence="1">Belongs to the BlaI transcriptional regulatory family.</text>
</comment>
<proteinExistence type="inferred from homology"/>
<dbReference type="SUPFAM" id="SSF46785">
    <property type="entry name" value="Winged helix' DNA-binding domain"/>
    <property type="match status" value="1"/>
</dbReference>
<protein>
    <submittedName>
        <fullName evidence="5">BlaI/MecI/CopY family transcriptional regulator</fullName>
    </submittedName>
</protein>
<dbReference type="RefSeq" id="WP_379788430.1">
    <property type="nucleotide sequence ID" value="NZ_JBHSHL010000025.1"/>
</dbReference>
<evidence type="ECO:0000313" key="6">
    <source>
        <dbReference type="Proteomes" id="UP001595916"/>
    </source>
</evidence>
<dbReference type="Proteomes" id="UP001595916">
    <property type="component" value="Unassembled WGS sequence"/>
</dbReference>
<dbReference type="EMBL" id="JBHSHL010000025">
    <property type="protein sequence ID" value="MFC4804901.1"/>
    <property type="molecule type" value="Genomic_DNA"/>
</dbReference>
<dbReference type="InterPro" id="IPR036388">
    <property type="entry name" value="WH-like_DNA-bd_sf"/>
</dbReference>
<reference evidence="6" key="1">
    <citation type="journal article" date="2019" name="Int. J. Syst. Evol. Microbiol.">
        <title>The Global Catalogue of Microorganisms (GCM) 10K type strain sequencing project: providing services to taxonomists for standard genome sequencing and annotation.</title>
        <authorList>
            <consortium name="The Broad Institute Genomics Platform"/>
            <consortium name="The Broad Institute Genome Sequencing Center for Infectious Disease"/>
            <person name="Wu L."/>
            <person name="Ma J."/>
        </authorList>
    </citation>
    <scope>NUCLEOTIDE SEQUENCE [LARGE SCALE GENOMIC DNA]</scope>
    <source>
        <strain evidence="6">CCUG 46385</strain>
    </source>
</reference>
<dbReference type="InterPro" id="IPR005650">
    <property type="entry name" value="BlaI_family"/>
</dbReference>
<keyword evidence="6" id="KW-1185">Reference proteome</keyword>